<feature type="region of interest" description="Disordered" evidence="1">
    <location>
        <begin position="1"/>
        <end position="40"/>
    </location>
</feature>
<evidence type="ECO:0000256" key="1">
    <source>
        <dbReference type="SAM" id="MobiDB-lite"/>
    </source>
</evidence>
<dbReference type="AlphaFoldDB" id="A0AA36JM94"/>
<evidence type="ECO:0000313" key="2">
    <source>
        <dbReference type="EMBL" id="CAJ1407619.1"/>
    </source>
</evidence>
<comment type="caution">
    <text evidence="2">The sequence shown here is derived from an EMBL/GenBank/DDBJ whole genome shotgun (WGS) entry which is preliminary data.</text>
</comment>
<accession>A0AA36JM94</accession>
<dbReference type="EMBL" id="CAUJNA010003681">
    <property type="protein sequence ID" value="CAJ1407619.1"/>
    <property type="molecule type" value="Genomic_DNA"/>
</dbReference>
<dbReference type="GO" id="GO:0007064">
    <property type="term" value="P:mitotic sister chromatid cohesion"/>
    <property type="evidence" value="ECO:0007669"/>
    <property type="project" value="InterPro"/>
</dbReference>
<dbReference type="InterPro" id="IPR019128">
    <property type="entry name" value="Dcc1"/>
</dbReference>
<gene>
    <name evidence="2" type="ORF">EVOR1521_LOCUS29264</name>
</gene>
<sequence length="295" mass="32568">MSPCGAHLNHGGCKESPRRLGLRVPDPSSPWNAPMAADPDGHSVALGIQSFASQRGRQKRRESFAAKTLEPSLRAQAGVDRRVALKDLRNRTRSRMKLKRRWGTPLLLRELHDACRTQPDIFSQLRVKGAAQRRQRRADAAEGGRLAEGSGESCTCTVFAQCRGQLILKPEKPDASKVRELLRPSALGQVLGTPTFYDFLTLQKAVASSSKELVELLRDGPYVEVDGKWRLLPEKLQRQILDTALTIVTAQGWDLKDVDGDALLQEVRQALDNGEDSLPSLAVLRKVLVTVEGRA</sequence>
<keyword evidence="3" id="KW-1185">Reference proteome</keyword>
<reference evidence="2" key="1">
    <citation type="submission" date="2023-08" db="EMBL/GenBank/DDBJ databases">
        <authorList>
            <person name="Chen Y."/>
            <person name="Shah S."/>
            <person name="Dougan E. K."/>
            <person name="Thang M."/>
            <person name="Chan C."/>
        </authorList>
    </citation>
    <scope>NUCLEOTIDE SEQUENCE</scope>
</reference>
<evidence type="ECO:0000313" key="3">
    <source>
        <dbReference type="Proteomes" id="UP001178507"/>
    </source>
</evidence>
<protein>
    <submittedName>
        <fullName evidence="2">Uncharacterized protein</fullName>
    </submittedName>
</protein>
<name>A0AA36JM94_9DINO</name>
<organism evidence="2 3">
    <name type="scientific">Effrenium voratum</name>
    <dbReference type="NCBI Taxonomy" id="2562239"/>
    <lineage>
        <taxon>Eukaryota</taxon>
        <taxon>Sar</taxon>
        <taxon>Alveolata</taxon>
        <taxon>Dinophyceae</taxon>
        <taxon>Suessiales</taxon>
        <taxon>Symbiodiniaceae</taxon>
        <taxon>Effrenium</taxon>
    </lineage>
</organism>
<dbReference type="GO" id="GO:0031390">
    <property type="term" value="C:Ctf18 RFC-like complex"/>
    <property type="evidence" value="ECO:0007669"/>
    <property type="project" value="InterPro"/>
</dbReference>
<proteinExistence type="predicted"/>
<dbReference type="Pfam" id="PF09724">
    <property type="entry name" value="Dcc1"/>
    <property type="match status" value="1"/>
</dbReference>
<dbReference type="Proteomes" id="UP001178507">
    <property type="component" value="Unassembled WGS sequence"/>
</dbReference>